<name>A0AAP9EWC1_GLUTH</name>
<proteinExistence type="predicted"/>
<reference evidence="1 2" key="1">
    <citation type="submission" date="2019-08" db="EMBL/GenBank/DDBJ databases">
        <title>Gluconobacter frateurii HD924 genome.</title>
        <authorList>
            <person name="Liu Y."/>
            <person name="Zhang P."/>
        </authorList>
    </citation>
    <scope>NUCLEOTIDE SEQUENCE [LARGE SCALE GENOMIC DNA]</scope>
    <source>
        <strain evidence="1 2">HD924</strain>
    </source>
</reference>
<dbReference type="AlphaFoldDB" id="A0AAP9EWC1"/>
<protein>
    <submittedName>
        <fullName evidence="1">DUF2125 domain-containing protein</fullName>
    </submittedName>
</protein>
<dbReference type="Pfam" id="PF09898">
    <property type="entry name" value="DUF2125"/>
    <property type="match status" value="1"/>
</dbReference>
<dbReference type="Proteomes" id="UP000323560">
    <property type="component" value="Chromosome"/>
</dbReference>
<dbReference type="KEGG" id="gti:FXF46_01005"/>
<accession>A0AAP9EWC1</accession>
<dbReference type="EMBL" id="CP043043">
    <property type="protein sequence ID" value="QEH97527.1"/>
    <property type="molecule type" value="Genomic_DNA"/>
</dbReference>
<sequence>MAGIVIGLLFVDTLLWWRTTHTIETGIEARRAELQAAGWATTVEQITHGGWPFGAWVTLTSPHLRHDRSISAPFEAGWSGKALRVGGSWLELMRTGFPVSLHGPHAARFISPTVQMTILSQDLHLRFSTDHETTFKAPSAQIALTTPSLDQSISVTEFSGRLFTAPDAPHDATRLGLELSARTLRSPALDPLKLALRDARLVAALTSSTRKDVTPFFSLKGYDRLLLQTAAVSFGTGHHASRLSSSGMLELPAFTGHLTFSLLNWHDAAEQLLNTTSVRTSLAPDLQAILERVLHAEPSPALRNDLPLVFDVPVIQGQFPLSLDAFLQNISTHKIDGSHSRE</sequence>
<evidence type="ECO:0000313" key="2">
    <source>
        <dbReference type="Proteomes" id="UP000323560"/>
    </source>
</evidence>
<organism evidence="1 2">
    <name type="scientific">Gluconobacter thailandicus</name>
    <dbReference type="NCBI Taxonomy" id="257438"/>
    <lineage>
        <taxon>Bacteria</taxon>
        <taxon>Pseudomonadati</taxon>
        <taxon>Pseudomonadota</taxon>
        <taxon>Alphaproteobacteria</taxon>
        <taxon>Acetobacterales</taxon>
        <taxon>Acetobacteraceae</taxon>
        <taxon>Gluconobacter</taxon>
    </lineage>
</organism>
<gene>
    <name evidence="1" type="ORF">FXF46_01005</name>
</gene>
<evidence type="ECO:0000313" key="1">
    <source>
        <dbReference type="EMBL" id="QEH97527.1"/>
    </source>
</evidence>
<dbReference type="InterPro" id="IPR018666">
    <property type="entry name" value="DUF2125"/>
</dbReference>